<dbReference type="InterPro" id="IPR029044">
    <property type="entry name" value="Nucleotide-diphossugar_trans"/>
</dbReference>
<sequence>MRAFDHLLLTRFNVHAEKWAEISPSDSWLHHRLDIFSRYCVPSIAQQSARGFDWILLIDSGSPPWFVEQLGMISNRAGVTVHIERIEGYIGEANLAAAVTPHITSEWVITTRIDNDDIVATDFIATIQDAFEARQHVIIDLPDGAVFRAGAFYLRRYSMNPFSSYIERSPGAVTVLRDNHLKLGRHGDVRSIRTTHPVWVTHVHGENVFNRVRGWRVDPTPYRRWFPTLDLPHANSASVFGSRMAFAVVEAARRGKRVIRRLLSE</sequence>
<dbReference type="KEGG" id="ail:FLP10_03955"/>
<name>A0A5C1YCD3_9MICO</name>
<dbReference type="Pfam" id="PF11316">
    <property type="entry name" value="Rhamno_transf"/>
    <property type="match status" value="1"/>
</dbReference>
<dbReference type="RefSeq" id="WP_149159689.1">
    <property type="nucleotide sequence ID" value="NZ_CP043505.1"/>
</dbReference>
<protein>
    <recommendedName>
        <fullName evidence="3">Glycosyltransferase</fullName>
    </recommendedName>
</protein>
<dbReference type="OrthoDB" id="9771846at2"/>
<dbReference type="EMBL" id="CP043505">
    <property type="protein sequence ID" value="QEO13666.1"/>
    <property type="molecule type" value="Genomic_DNA"/>
</dbReference>
<evidence type="ECO:0000313" key="1">
    <source>
        <dbReference type="EMBL" id="QEO13666.1"/>
    </source>
</evidence>
<organism evidence="1 2">
    <name type="scientific">Agromyces intestinalis</name>
    <dbReference type="NCBI Taxonomy" id="2592652"/>
    <lineage>
        <taxon>Bacteria</taxon>
        <taxon>Bacillati</taxon>
        <taxon>Actinomycetota</taxon>
        <taxon>Actinomycetes</taxon>
        <taxon>Micrococcales</taxon>
        <taxon>Microbacteriaceae</taxon>
        <taxon>Agromyces</taxon>
    </lineage>
</organism>
<dbReference type="Proteomes" id="UP000324678">
    <property type="component" value="Chromosome"/>
</dbReference>
<gene>
    <name evidence="1" type="ORF">FLP10_03955</name>
</gene>
<proteinExistence type="predicted"/>
<dbReference type="AlphaFoldDB" id="A0A5C1YCD3"/>
<accession>A0A5C1YCD3</accession>
<dbReference type="SUPFAM" id="SSF53448">
    <property type="entry name" value="Nucleotide-diphospho-sugar transferases"/>
    <property type="match status" value="1"/>
</dbReference>
<reference evidence="1 2" key="1">
    <citation type="submission" date="2019-09" db="EMBL/GenBank/DDBJ databases">
        <title>Genome sequencing of strain KACC 19306.</title>
        <authorList>
            <person name="Heo J."/>
            <person name="Kim S.-J."/>
            <person name="Kim J.-S."/>
            <person name="Hong S.-B."/>
            <person name="Kwon S.-W."/>
        </authorList>
    </citation>
    <scope>NUCLEOTIDE SEQUENCE [LARGE SCALE GENOMIC DNA]</scope>
    <source>
        <strain evidence="1 2">KACC 19306</strain>
    </source>
</reference>
<keyword evidence="2" id="KW-1185">Reference proteome</keyword>
<evidence type="ECO:0008006" key="3">
    <source>
        <dbReference type="Google" id="ProtNLM"/>
    </source>
</evidence>
<dbReference type="InterPro" id="IPR021466">
    <property type="entry name" value="Put_rhamnosyl_transferase"/>
</dbReference>
<evidence type="ECO:0000313" key="2">
    <source>
        <dbReference type="Proteomes" id="UP000324678"/>
    </source>
</evidence>